<comment type="similarity">
    <text evidence="1">Belongs to the UPF0111 family.</text>
</comment>
<dbReference type="InterPro" id="IPR038078">
    <property type="entry name" value="PhoU-like_sf"/>
</dbReference>
<dbReference type="AlphaFoldDB" id="A0AB38A5S8"/>
<dbReference type="InterPro" id="IPR052912">
    <property type="entry name" value="UPF0111_domain"/>
</dbReference>
<dbReference type="RefSeq" id="WP_002563317.1">
    <property type="nucleotide sequence ID" value="NZ_CALJSN010000006.1"/>
</dbReference>
<dbReference type="InterPro" id="IPR018445">
    <property type="entry name" value="Put_Phosphate_transp_reg"/>
</dbReference>
<evidence type="ECO:0000313" key="3">
    <source>
        <dbReference type="Proteomes" id="UP000183687"/>
    </source>
</evidence>
<organism evidence="2 3">
    <name type="scientific">Atopobium minutum</name>
    <dbReference type="NCBI Taxonomy" id="1381"/>
    <lineage>
        <taxon>Bacteria</taxon>
        <taxon>Bacillati</taxon>
        <taxon>Actinomycetota</taxon>
        <taxon>Coriobacteriia</taxon>
        <taxon>Coriobacteriales</taxon>
        <taxon>Atopobiaceae</taxon>
        <taxon>Atopobium</taxon>
    </lineage>
</organism>
<name>A0AB38A5S8_9ACTN</name>
<evidence type="ECO:0008006" key="4">
    <source>
        <dbReference type="Google" id="ProtNLM"/>
    </source>
</evidence>
<protein>
    <recommendedName>
        <fullName evidence="4">Phosphate transport regulator</fullName>
    </recommendedName>
</protein>
<comment type="caution">
    <text evidence="2">The sequence shown here is derived from an EMBL/GenBank/DDBJ whole genome shotgun (WGS) entry which is preliminary data.</text>
</comment>
<evidence type="ECO:0000313" key="2">
    <source>
        <dbReference type="EMBL" id="SEB55261.1"/>
    </source>
</evidence>
<sequence length="206" mass="23749">MPRMKKEDQFYTMLKDLAQTLSDAADEYVTIFEDYPASESHIPQMKVYENQCDQKVSHILKELYSSFITPFEREDISALAFAMDDIIDNMNAAAMLFDLFSISDMRKEAPQMARLTKRAVDEVKTMIDHLPNYKTDRLVMEMSIAIGSVEDEGDVIYQNAMRRLFTDEEAGRYTLAWVRMFEIMEKCMDACDHTAGVVRSVVMKSA</sequence>
<dbReference type="EMBL" id="FNSH01000001">
    <property type="protein sequence ID" value="SEB55261.1"/>
    <property type="molecule type" value="Genomic_DNA"/>
</dbReference>
<dbReference type="Pfam" id="PF01865">
    <property type="entry name" value="PhoU_div"/>
    <property type="match status" value="1"/>
</dbReference>
<evidence type="ECO:0000256" key="1">
    <source>
        <dbReference type="ARBA" id="ARBA00008591"/>
    </source>
</evidence>
<reference evidence="2 3" key="1">
    <citation type="submission" date="2016-10" db="EMBL/GenBank/DDBJ databases">
        <authorList>
            <person name="Varghese N."/>
            <person name="Submissions S."/>
        </authorList>
    </citation>
    <scope>NUCLEOTIDE SEQUENCE [LARGE SCALE GENOMIC DNA]</scope>
    <source>
        <strain evidence="2 3">DSM 20586</strain>
    </source>
</reference>
<dbReference type="PANTHER" id="PTHR37298:SF1">
    <property type="entry name" value="UPF0111 PROTEIN YKAA"/>
    <property type="match status" value="1"/>
</dbReference>
<gene>
    <name evidence="2" type="ORF">SAMN04489746_0582</name>
</gene>
<dbReference type="Proteomes" id="UP000183687">
    <property type="component" value="Unassembled WGS sequence"/>
</dbReference>
<proteinExistence type="inferred from homology"/>
<dbReference type="PANTHER" id="PTHR37298">
    <property type="entry name" value="UPF0111 PROTEIN YKAA"/>
    <property type="match status" value="1"/>
</dbReference>
<accession>A0AB38A5S8</accession>
<dbReference type="Gene3D" id="1.20.58.220">
    <property type="entry name" value="Phosphate transport system protein phou homolog 2, domain 2"/>
    <property type="match status" value="1"/>
</dbReference>